<dbReference type="GO" id="GO:0046656">
    <property type="term" value="P:folic acid biosynthetic process"/>
    <property type="evidence" value="ECO:0007669"/>
    <property type="project" value="UniProtKB-KW"/>
</dbReference>
<feature type="domain" description="7,8-dihydro-6-hydroxymethylpterin-pyrophosphokinase" evidence="10">
    <location>
        <begin position="85"/>
        <end position="96"/>
    </location>
</feature>
<evidence type="ECO:0000256" key="9">
    <source>
        <dbReference type="SAM" id="Coils"/>
    </source>
</evidence>
<sequence>MSRVVLSLGSNLGDSRSLLGAAVDGLGDTVVAVSPTYATPPWGGVEQDDFLNLVVVAEDADADAREWLLRAQRLEQVAERIRAERWGPRTLDVDVIVCDDVFSDDPDLTLPHPRAHLRAFVLRPWLDVDPDAVLGGVPVRDHLAALSPADRDGVRRVDAVR</sequence>
<evidence type="ECO:0000256" key="5">
    <source>
        <dbReference type="ARBA" id="ARBA00022741"/>
    </source>
</evidence>
<comment type="catalytic activity">
    <reaction evidence="1">
        <text>6-hydroxymethyl-7,8-dihydropterin + ATP = (7,8-dihydropterin-6-yl)methyl diphosphate + AMP + H(+)</text>
        <dbReference type="Rhea" id="RHEA:11412"/>
        <dbReference type="ChEBI" id="CHEBI:15378"/>
        <dbReference type="ChEBI" id="CHEBI:30616"/>
        <dbReference type="ChEBI" id="CHEBI:44841"/>
        <dbReference type="ChEBI" id="CHEBI:72950"/>
        <dbReference type="ChEBI" id="CHEBI:456215"/>
        <dbReference type="EC" id="2.7.6.3"/>
    </reaction>
</comment>
<evidence type="ECO:0000256" key="1">
    <source>
        <dbReference type="ARBA" id="ARBA00000198"/>
    </source>
</evidence>
<keyword evidence="9" id="KW-0175">Coiled coil</keyword>
<dbReference type="SUPFAM" id="SSF55083">
    <property type="entry name" value="6-hydroxymethyl-7,8-dihydropterin pyrophosphokinase, HPPK"/>
    <property type="match status" value="1"/>
</dbReference>
<dbReference type="GO" id="GO:0005524">
    <property type="term" value="F:ATP binding"/>
    <property type="evidence" value="ECO:0007669"/>
    <property type="project" value="UniProtKB-KW"/>
</dbReference>
<evidence type="ECO:0000313" key="12">
    <source>
        <dbReference type="Proteomes" id="UP000182054"/>
    </source>
</evidence>
<keyword evidence="8" id="KW-0289">Folate biosynthesis</keyword>
<reference evidence="11 12" key="1">
    <citation type="submission" date="2016-10" db="EMBL/GenBank/DDBJ databases">
        <authorList>
            <person name="de Groot N.N."/>
        </authorList>
    </citation>
    <scope>NUCLEOTIDE SEQUENCE [LARGE SCALE GENOMIC DNA]</scope>
    <source>
        <strain evidence="11 12">DSM 44908</strain>
    </source>
</reference>
<dbReference type="EC" id="2.7.6.3" evidence="3"/>
<protein>
    <recommendedName>
        <fullName evidence="3">2-amino-4-hydroxy-6-hydroxymethyldihydropteridine diphosphokinase</fullName>
        <ecNumber evidence="3">2.7.6.3</ecNumber>
    </recommendedName>
</protein>
<evidence type="ECO:0000259" key="10">
    <source>
        <dbReference type="PROSITE" id="PS00794"/>
    </source>
</evidence>
<dbReference type="UniPathway" id="UPA00077">
    <property type="reaction ID" value="UER00155"/>
</dbReference>
<dbReference type="CDD" id="cd00483">
    <property type="entry name" value="HPPK"/>
    <property type="match status" value="1"/>
</dbReference>
<dbReference type="GO" id="GO:0046654">
    <property type="term" value="P:tetrahydrofolate biosynthetic process"/>
    <property type="evidence" value="ECO:0007669"/>
    <property type="project" value="UniProtKB-UniPathway"/>
</dbReference>
<dbReference type="OrthoDB" id="9808041at2"/>
<dbReference type="GO" id="GO:0016301">
    <property type="term" value="F:kinase activity"/>
    <property type="evidence" value="ECO:0007669"/>
    <property type="project" value="UniProtKB-KW"/>
</dbReference>
<dbReference type="GeneID" id="85486393"/>
<keyword evidence="5" id="KW-0547">Nucleotide-binding</keyword>
<evidence type="ECO:0000256" key="4">
    <source>
        <dbReference type="ARBA" id="ARBA00022679"/>
    </source>
</evidence>
<comment type="pathway">
    <text evidence="2">Cofactor biosynthesis; tetrahydrofolate biosynthesis; 2-amino-4-hydroxy-6-hydroxymethyl-7,8-dihydropteridine diphosphate from 7,8-dihydroneopterin triphosphate: step 4/4.</text>
</comment>
<gene>
    <name evidence="11" type="ORF">SAMN05444374_109133</name>
</gene>
<feature type="coiled-coil region" evidence="9">
    <location>
        <begin position="57"/>
        <end position="84"/>
    </location>
</feature>
<dbReference type="Pfam" id="PF01288">
    <property type="entry name" value="HPPK"/>
    <property type="match status" value="1"/>
</dbReference>
<dbReference type="EMBL" id="FOJN01000009">
    <property type="protein sequence ID" value="SFA54997.1"/>
    <property type="molecule type" value="Genomic_DNA"/>
</dbReference>
<dbReference type="RefSeq" id="WP_068366706.1">
    <property type="nucleotide sequence ID" value="NZ_FOJN01000009.1"/>
</dbReference>
<proteinExistence type="predicted"/>
<evidence type="ECO:0000256" key="7">
    <source>
        <dbReference type="ARBA" id="ARBA00022840"/>
    </source>
</evidence>
<keyword evidence="4" id="KW-0808">Transferase</keyword>
<keyword evidence="7" id="KW-0067">ATP-binding</keyword>
<evidence type="ECO:0000256" key="3">
    <source>
        <dbReference type="ARBA" id="ARBA00013253"/>
    </source>
</evidence>
<evidence type="ECO:0000313" key="11">
    <source>
        <dbReference type="EMBL" id="SFA54997.1"/>
    </source>
</evidence>
<dbReference type="PANTHER" id="PTHR43071:SF1">
    <property type="entry name" value="2-AMINO-4-HYDROXY-6-HYDROXYMETHYLDIHYDROPTERIDINE PYROPHOSPHOKINASE"/>
    <property type="match status" value="1"/>
</dbReference>
<dbReference type="InterPro" id="IPR035907">
    <property type="entry name" value="Hppk_sf"/>
</dbReference>
<evidence type="ECO:0000256" key="6">
    <source>
        <dbReference type="ARBA" id="ARBA00022777"/>
    </source>
</evidence>
<evidence type="ECO:0000256" key="2">
    <source>
        <dbReference type="ARBA" id="ARBA00005051"/>
    </source>
</evidence>
<dbReference type="PROSITE" id="PS00794">
    <property type="entry name" value="HPPK"/>
    <property type="match status" value="1"/>
</dbReference>
<dbReference type="Proteomes" id="UP000182054">
    <property type="component" value="Unassembled WGS sequence"/>
</dbReference>
<dbReference type="GO" id="GO:0003848">
    <property type="term" value="F:2-amino-4-hydroxy-6-hydroxymethyldihydropteridine diphosphokinase activity"/>
    <property type="evidence" value="ECO:0007669"/>
    <property type="project" value="UniProtKB-EC"/>
</dbReference>
<dbReference type="Gene3D" id="3.30.70.560">
    <property type="entry name" value="7,8-Dihydro-6-hydroxymethylpterin-pyrophosphokinase HPPK"/>
    <property type="match status" value="1"/>
</dbReference>
<organism evidence="11 12">
    <name type="scientific">Rhodococcoides kroppenstedtii</name>
    <dbReference type="NCBI Taxonomy" id="293050"/>
    <lineage>
        <taxon>Bacteria</taxon>
        <taxon>Bacillati</taxon>
        <taxon>Actinomycetota</taxon>
        <taxon>Actinomycetes</taxon>
        <taxon>Mycobacteriales</taxon>
        <taxon>Nocardiaceae</taxon>
        <taxon>Rhodococcoides</taxon>
    </lineage>
</organism>
<name>A0A1I0TTF5_9NOCA</name>
<evidence type="ECO:0000256" key="8">
    <source>
        <dbReference type="ARBA" id="ARBA00022909"/>
    </source>
</evidence>
<dbReference type="InterPro" id="IPR000550">
    <property type="entry name" value="Hppk"/>
</dbReference>
<dbReference type="NCBIfam" id="TIGR01498">
    <property type="entry name" value="folK"/>
    <property type="match status" value="1"/>
</dbReference>
<dbReference type="AlphaFoldDB" id="A0A1I0TTF5"/>
<dbReference type="PANTHER" id="PTHR43071">
    <property type="entry name" value="2-AMINO-4-HYDROXY-6-HYDROXYMETHYLDIHYDROPTERIDINE PYROPHOSPHOKINASE"/>
    <property type="match status" value="1"/>
</dbReference>
<accession>A0A1I0TTF5</accession>
<keyword evidence="6 11" id="KW-0418">Kinase</keyword>